<dbReference type="GO" id="GO:0003723">
    <property type="term" value="F:RNA binding"/>
    <property type="evidence" value="ECO:0007669"/>
    <property type="project" value="UniProtKB-UniRule"/>
</dbReference>
<dbReference type="InterPro" id="IPR039247">
    <property type="entry name" value="KhpB"/>
</dbReference>
<gene>
    <name evidence="6" type="primary">khpB</name>
    <name evidence="6" type="synonym">eloR</name>
    <name evidence="9" type="ORF">QI30_05460</name>
</gene>
<comment type="function">
    <text evidence="6">A probable RNA chaperone. Forms a complex with KhpA which binds to cellular RNA and controls its expression. Plays a role in peptidoglycan (PG) homeostasis and cell length regulation.</text>
</comment>
<sequence length="283" mass="31555">MKQATQIGKTVDEAIDLALKELNLSYAQVDISILQQPKKGFLGLGAKKARVLVTEKELSPTPTVDKPQDVVESVDNQADISTDIVDTVDNSVDNVDNTSEKSESFPQPVDNSVDNSQPAPEIIEKTPKRRDNSKTIAAVQEYLYTVAAGMGIDDLTMDVEEKKGKLLLINLKSEKAALLIGKRGQTLNSLQQLTQLVIYKHTNHFLMVELDVENYRNRREESLVDFANNMADKAVRTRKAVVLEPMPSAERKVVHHALSKRLDVDTFSEGENNRRHLVIEPVL</sequence>
<dbReference type="InterPro" id="IPR015946">
    <property type="entry name" value="KH_dom-like_a/b"/>
</dbReference>
<evidence type="ECO:0000313" key="9">
    <source>
        <dbReference type="EMBL" id="RUS57500.1"/>
    </source>
</evidence>
<dbReference type="RefSeq" id="WP_126989928.1">
    <property type="nucleotide sequence ID" value="NZ_JTFC01000022.1"/>
</dbReference>
<dbReference type="PROSITE" id="PS51061">
    <property type="entry name" value="R3H"/>
    <property type="match status" value="1"/>
</dbReference>
<feature type="compositionally biased region" description="Polar residues" evidence="7">
    <location>
        <begin position="109"/>
        <end position="118"/>
    </location>
</feature>
<comment type="subunit">
    <text evidence="6">Forms a complex with KhpA.</text>
</comment>
<dbReference type="AlphaFoldDB" id="A0A433RW47"/>
<comment type="domain">
    <text evidence="6">Has an N-terminal Jag-N domain and 2 RNA-binding domains (KH and R3H).</text>
</comment>
<dbReference type="CDD" id="cd02414">
    <property type="entry name" value="KH-II_Jag"/>
    <property type="match status" value="1"/>
</dbReference>
<dbReference type="GO" id="GO:0071555">
    <property type="term" value="P:cell wall organization"/>
    <property type="evidence" value="ECO:0007669"/>
    <property type="project" value="UniProtKB-KW"/>
</dbReference>
<evidence type="ECO:0000256" key="2">
    <source>
        <dbReference type="ARBA" id="ARBA00022884"/>
    </source>
</evidence>
<dbReference type="Pfam" id="PF14804">
    <property type="entry name" value="Jag_N"/>
    <property type="match status" value="1"/>
</dbReference>
<dbReference type="NCBIfam" id="NF041568">
    <property type="entry name" value="Jag_EloR"/>
    <property type="match status" value="1"/>
</dbReference>
<evidence type="ECO:0000256" key="3">
    <source>
        <dbReference type="ARBA" id="ARBA00022960"/>
    </source>
</evidence>
<dbReference type="Gene3D" id="3.30.1370.50">
    <property type="entry name" value="R3H-like domain"/>
    <property type="match status" value="1"/>
</dbReference>
<dbReference type="InterPro" id="IPR038008">
    <property type="entry name" value="Jag_KH"/>
</dbReference>
<dbReference type="GO" id="GO:0008360">
    <property type="term" value="P:regulation of cell shape"/>
    <property type="evidence" value="ECO:0007669"/>
    <property type="project" value="UniProtKB-KW"/>
</dbReference>
<evidence type="ECO:0000256" key="4">
    <source>
        <dbReference type="ARBA" id="ARBA00023186"/>
    </source>
</evidence>
<dbReference type="InterPro" id="IPR001374">
    <property type="entry name" value="R3H_dom"/>
</dbReference>
<feature type="compositionally biased region" description="Low complexity" evidence="7">
    <location>
        <begin position="82"/>
        <end position="97"/>
    </location>
</feature>
<evidence type="ECO:0000259" key="8">
    <source>
        <dbReference type="PROSITE" id="PS51061"/>
    </source>
</evidence>
<name>A0A433RW47_9BACL</name>
<dbReference type="SMART" id="SM00393">
    <property type="entry name" value="R3H"/>
    <property type="match status" value="1"/>
</dbReference>
<evidence type="ECO:0000313" key="10">
    <source>
        <dbReference type="Proteomes" id="UP000288623"/>
    </source>
</evidence>
<dbReference type="Pfam" id="PF01424">
    <property type="entry name" value="R3H"/>
    <property type="match status" value="1"/>
</dbReference>
<keyword evidence="3 6" id="KW-0133">Cell shape</keyword>
<dbReference type="InterPro" id="IPR034079">
    <property type="entry name" value="R3H_KhpB"/>
</dbReference>
<dbReference type="SMART" id="SM01245">
    <property type="entry name" value="Jag_N"/>
    <property type="match status" value="1"/>
</dbReference>
<keyword evidence="1 6" id="KW-0963">Cytoplasm</keyword>
<keyword evidence="2 6" id="KW-0694">RNA-binding</keyword>
<dbReference type="SUPFAM" id="SSF82708">
    <property type="entry name" value="R3H domain"/>
    <property type="match status" value="1"/>
</dbReference>
<dbReference type="InterPro" id="IPR036867">
    <property type="entry name" value="R3H_dom_sf"/>
</dbReference>
<reference evidence="9 10" key="1">
    <citation type="submission" date="2014-11" db="EMBL/GenBank/DDBJ databases">
        <title>Genome sequence and analysis of novel Kurthia sp.</title>
        <authorList>
            <person name="Lawson J.N."/>
            <person name="Gonzalez J.E."/>
            <person name="Rinauldi L."/>
            <person name="Xuan Z."/>
            <person name="Firman A."/>
            <person name="Shaddox L."/>
            <person name="Trudeau A."/>
            <person name="Shah S."/>
            <person name="Reiman D."/>
        </authorList>
    </citation>
    <scope>NUCLEOTIDE SEQUENCE [LARGE SCALE GENOMIC DNA]</scope>
    <source>
        <strain evidence="9 10">3B1D</strain>
    </source>
</reference>
<dbReference type="InterPro" id="IPR038247">
    <property type="entry name" value="Jag_N_dom_sf"/>
</dbReference>
<evidence type="ECO:0000256" key="6">
    <source>
        <dbReference type="HAMAP-Rule" id="MF_00867"/>
    </source>
</evidence>
<evidence type="ECO:0000256" key="7">
    <source>
        <dbReference type="SAM" id="MobiDB-lite"/>
    </source>
</evidence>
<comment type="similarity">
    <text evidence="6">Belongs to the KhpB RNA-binding protein family.</text>
</comment>
<keyword evidence="10" id="KW-1185">Reference proteome</keyword>
<dbReference type="CDD" id="cd02644">
    <property type="entry name" value="R3H_jag"/>
    <property type="match status" value="1"/>
</dbReference>
<comment type="subcellular location">
    <subcellularLocation>
        <location evidence="6">Cytoplasm</location>
    </subcellularLocation>
</comment>
<dbReference type="Gene3D" id="3.30.300.20">
    <property type="match status" value="1"/>
</dbReference>
<protein>
    <recommendedName>
        <fullName evidence="6">RNA-binding protein KhpB</fullName>
    </recommendedName>
    <alternativeName>
        <fullName evidence="6">RNA-binding protein EloR</fullName>
    </alternativeName>
</protein>
<comment type="caution">
    <text evidence="9">The sequence shown here is derived from an EMBL/GenBank/DDBJ whole genome shotgun (WGS) entry which is preliminary data.</text>
</comment>
<keyword evidence="5 6" id="KW-0961">Cell wall biogenesis/degradation</keyword>
<evidence type="ECO:0000256" key="5">
    <source>
        <dbReference type="ARBA" id="ARBA00023316"/>
    </source>
</evidence>
<dbReference type="PANTHER" id="PTHR35800:SF1">
    <property type="entry name" value="RNA-BINDING PROTEIN KHPB"/>
    <property type="match status" value="1"/>
</dbReference>
<dbReference type="Pfam" id="PF13083">
    <property type="entry name" value="KH_KhpA-B"/>
    <property type="match status" value="1"/>
</dbReference>
<keyword evidence="4 6" id="KW-0143">Chaperone</keyword>
<dbReference type="EMBL" id="JTFC01000022">
    <property type="protein sequence ID" value="RUS57500.1"/>
    <property type="molecule type" value="Genomic_DNA"/>
</dbReference>
<dbReference type="HAMAP" id="MF_00867">
    <property type="entry name" value="KhpB"/>
    <property type="match status" value="1"/>
</dbReference>
<dbReference type="Gene3D" id="3.30.30.80">
    <property type="entry name" value="probable RNA-binding protein from clostridium symbiosum atcc 14940"/>
    <property type="match status" value="1"/>
</dbReference>
<dbReference type="InterPro" id="IPR032782">
    <property type="entry name" value="KhpB_N"/>
</dbReference>
<dbReference type="PANTHER" id="PTHR35800">
    <property type="entry name" value="PROTEIN JAG"/>
    <property type="match status" value="1"/>
</dbReference>
<accession>A0A433RW47</accession>
<comment type="caution">
    <text evidence="6">Lacks conserved residue(s) required for the propagation of feature annotation.</text>
</comment>
<dbReference type="Proteomes" id="UP000288623">
    <property type="component" value="Unassembled WGS sequence"/>
</dbReference>
<evidence type="ECO:0000256" key="1">
    <source>
        <dbReference type="ARBA" id="ARBA00022490"/>
    </source>
</evidence>
<dbReference type="GO" id="GO:0005737">
    <property type="term" value="C:cytoplasm"/>
    <property type="evidence" value="ECO:0007669"/>
    <property type="project" value="UniProtKB-SubCell"/>
</dbReference>
<dbReference type="GO" id="GO:0009252">
    <property type="term" value="P:peptidoglycan biosynthetic process"/>
    <property type="evidence" value="ECO:0007669"/>
    <property type="project" value="UniProtKB-UniRule"/>
</dbReference>
<organism evidence="9 10">
    <name type="scientific">Candidatus Kurthia intestinigallinarum</name>
    <dbReference type="NCBI Taxonomy" id="1562256"/>
    <lineage>
        <taxon>Bacteria</taxon>
        <taxon>Bacillati</taxon>
        <taxon>Bacillota</taxon>
        <taxon>Bacilli</taxon>
        <taxon>Bacillales</taxon>
        <taxon>Caryophanaceae</taxon>
        <taxon>Kurthia</taxon>
    </lineage>
</organism>
<dbReference type="OrthoDB" id="9794483at2"/>
<proteinExistence type="inferred from homology"/>
<feature type="domain" description="R3H" evidence="8">
    <location>
        <begin position="217"/>
        <end position="283"/>
    </location>
</feature>
<feature type="region of interest" description="Disordered" evidence="7">
    <location>
        <begin position="82"/>
        <end position="119"/>
    </location>
</feature>